<dbReference type="Proteomes" id="UP000315112">
    <property type="component" value="Unassembled WGS sequence"/>
</dbReference>
<evidence type="ECO:0000256" key="1">
    <source>
        <dbReference type="SAM" id="MobiDB-lite"/>
    </source>
</evidence>
<dbReference type="OrthoDB" id="1043330at2"/>
<evidence type="ECO:0000313" key="3">
    <source>
        <dbReference type="EMBL" id="TWI44869.1"/>
    </source>
</evidence>
<dbReference type="Pfam" id="PF11655">
    <property type="entry name" value="DUF2589"/>
    <property type="match status" value="1"/>
</dbReference>
<dbReference type="RefSeq" id="WP_145878407.1">
    <property type="nucleotide sequence ID" value="NZ_CP046904.1"/>
</dbReference>
<dbReference type="InterPro" id="IPR024510">
    <property type="entry name" value="DUF2589"/>
</dbReference>
<feature type="region of interest" description="Disordered" evidence="1">
    <location>
        <begin position="1"/>
        <end position="63"/>
    </location>
</feature>
<feature type="compositionally biased region" description="Basic and acidic residues" evidence="1">
    <location>
        <begin position="30"/>
        <end position="51"/>
    </location>
</feature>
<reference evidence="3" key="2">
    <citation type="submission" date="2019-07" db="EMBL/GenBank/DDBJ databases">
        <authorList>
            <person name="Whitman W."/>
            <person name="Huntemann M."/>
            <person name="Clum A."/>
            <person name="Pillay M."/>
            <person name="Palaniappan K."/>
            <person name="Varghese N."/>
            <person name="Mikhailova N."/>
            <person name="Stamatis D."/>
            <person name="Reddy T."/>
            <person name="Daum C."/>
            <person name="Shapiro N."/>
            <person name="Ivanova N."/>
            <person name="Kyrpides N."/>
            <person name="Woyke T."/>
        </authorList>
    </citation>
    <scope>NUCLEOTIDE SEQUENCE</scope>
    <source>
        <strain evidence="3">CGMCC 1.10685</strain>
    </source>
</reference>
<sequence>MTEPSNQTDEQTHEPDTDAGAAPGSSNEPVDAKVPKPAENETARRTDDSAKYHVQVTGQEGGMPEGLARVLDILQASIQPGKPRKPSA</sequence>
<dbReference type="EMBL" id="CP046904">
    <property type="protein sequence ID" value="QGZ42319.1"/>
    <property type="molecule type" value="Genomic_DNA"/>
</dbReference>
<name>A0A562PKB2_9BURK</name>
<evidence type="ECO:0000313" key="5">
    <source>
        <dbReference type="Proteomes" id="UP000437862"/>
    </source>
</evidence>
<organism evidence="3 4">
    <name type="scientific">Pseudoduganella flava</name>
    <dbReference type="NCBI Taxonomy" id="871742"/>
    <lineage>
        <taxon>Bacteria</taxon>
        <taxon>Pseudomonadati</taxon>
        <taxon>Pseudomonadota</taxon>
        <taxon>Betaproteobacteria</taxon>
        <taxon>Burkholderiales</taxon>
        <taxon>Oxalobacteraceae</taxon>
        <taxon>Telluria group</taxon>
        <taxon>Pseudoduganella</taxon>
    </lineage>
</organism>
<gene>
    <name evidence="2" type="ORF">GO485_26970</name>
    <name evidence="3" type="ORF">IP92_04043</name>
</gene>
<accession>A0A562PKB2</accession>
<keyword evidence="5" id="KW-1185">Reference proteome</keyword>
<evidence type="ECO:0000313" key="2">
    <source>
        <dbReference type="EMBL" id="QGZ42319.1"/>
    </source>
</evidence>
<dbReference type="EMBL" id="VLKW01000008">
    <property type="protein sequence ID" value="TWI44869.1"/>
    <property type="molecule type" value="Genomic_DNA"/>
</dbReference>
<dbReference type="Proteomes" id="UP000437862">
    <property type="component" value="Chromosome"/>
</dbReference>
<evidence type="ECO:0000313" key="4">
    <source>
        <dbReference type="Proteomes" id="UP000315112"/>
    </source>
</evidence>
<protein>
    <submittedName>
        <fullName evidence="2">DUF2589 domain-containing protein</fullName>
    </submittedName>
    <submittedName>
        <fullName evidence="3">Uncharacterized protein DUF2589</fullName>
    </submittedName>
</protein>
<reference evidence="3 4" key="1">
    <citation type="journal article" date="2015" name="Stand. Genomic Sci.">
        <title>Genomic Encyclopedia of Bacterial and Archaeal Type Strains, Phase III: the genomes of soil and plant-associated and newly described type strains.</title>
        <authorList>
            <person name="Whitman W.B."/>
            <person name="Woyke T."/>
            <person name="Klenk H.P."/>
            <person name="Zhou Y."/>
            <person name="Lilburn T.G."/>
            <person name="Beck B.J."/>
            <person name="De Vos P."/>
            <person name="Vandamme P."/>
            <person name="Eisen J.A."/>
            <person name="Garrity G."/>
            <person name="Hugenholtz P."/>
            <person name="Kyrpides N.C."/>
        </authorList>
    </citation>
    <scope>NUCLEOTIDE SEQUENCE [LARGE SCALE GENOMIC DNA]</scope>
    <source>
        <strain evidence="3 4">CGMCC 1.10685</strain>
    </source>
</reference>
<proteinExistence type="predicted"/>
<dbReference type="AlphaFoldDB" id="A0A562PKB2"/>
<reference evidence="2 5" key="3">
    <citation type="submission" date="2019-12" db="EMBL/GenBank/DDBJ databases">
        <title>Draft Genome Sequences of Six Type Strains of the Genus Massilia.</title>
        <authorList>
            <person name="Miess H."/>
            <person name="Frediansyah A."/>
            <person name="Goeker M."/>
            <person name="Gross H."/>
        </authorList>
    </citation>
    <scope>NUCLEOTIDE SEQUENCE [LARGE SCALE GENOMIC DNA]</scope>
    <source>
        <strain evidence="2 5">DSM 26639</strain>
    </source>
</reference>